<feature type="compositionally biased region" description="Polar residues" evidence="1">
    <location>
        <begin position="1107"/>
        <end position="1116"/>
    </location>
</feature>
<feature type="region of interest" description="Disordered" evidence="1">
    <location>
        <begin position="612"/>
        <end position="642"/>
    </location>
</feature>
<feature type="compositionally biased region" description="Polar residues" evidence="1">
    <location>
        <begin position="1046"/>
        <end position="1059"/>
    </location>
</feature>
<feature type="transmembrane region" description="Helical" evidence="2">
    <location>
        <begin position="21"/>
        <end position="42"/>
    </location>
</feature>
<feature type="compositionally biased region" description="Polar residues" evidence="1">
    <location>
        <begin position="366"/>
        <end position="388"/>
    </location>
</feature>
<feature type="compositionally biased region" description="Low complexity" evidence="1">
    <location>
        <begin position="1007"/>
        <end position="1030"/>
    </location>
</feature>
<reference evidence="4" key="3">
    <citation type="submission" date="2025-05" db="UniProtKB">
        <authorList>
            <consortium name="EnsemblMetazoa"/>
        </authorList>
    </citation>
    <scope>IDENTIFICATION</scope>
    <source>
        <strain evidence="4">PEST</strain>
    </source>
</reference>
<dbReference type="InterPro" id="IPR002557">
    <property type="entry name" value="Chitin-bd_dom"/>
</dbReference>
<evidence type="ECO:0000256" key="2">
    <source>
        <dbReference type="SAM" id="Phobius"/>
    </source>
</evidence>
<keyword evidence="2" id="KW-0472">Membrane</keyword>
<evidence type="ECO:0000313" key="5">
    <source>
        <dbReference type="Proteomes" id="UP000007062"/>
    </source>
</evidence>
<feature type="region of interest" description="Disordered" evidence="1">
    <location>
        <begin position="345"/>
        <end position="388"/>
    </location>
</feature>
<protein>
    <recommendedName>
        <fullName evidence="3">Chitin-binding type-2 domain-containing protein</fullName>
    </recommendedName>
</protein>
<dbReference type="EnsemblMetazoa" id="AGAP009479.R413">
    <property type="protein sequence ID" value="AGAP009479.P413"/>
    <property type="gene ID" value="AGAP009479"/>
</dbReference>
<feature type="region of interest" description="Disordered" evidence="1">
    <location>
        <begin position="966"/>
        <end position="990"/>
    </location>
</feature>
<dbReference type="PANTHER" id="PTHR22933:SF18">
    <property type="match status" value="1"/>
</dbReference>
<feature type="region of interest" description="Disordered" evidence="1">
    <location>
        <begin position="1103"/>
        <end position="1122"/>
    </location>
</feature>
<accession>A0ABK8FSR9</accession>
<keyword evidence="2" id="KW-1133">Transmembrane helix</keyword>
<dbReference type="PANTHER" id="PTHR22933">
    <property type="entry name" value="FI18007P1-RELATED"/>
    <property type="match status" value="1"/>
</dbReference>
<evidence type="ECO:0000259" key="3">
    <source>
        <dbReference type="PROSITE" id="PS50940"/>
    </source>
</evidence>
<keyword evidence="2" id="KW-0812">Transmembrane</keyword>
<feature type="region of interest" description="Disordered" evidence="1">
    <location>
        <begin position="1127"/>
        <end position="1151"/>
    </location>
</feature>
<reference evidence="4 5" key="1">
    <citation type="journal article" date="2002" name="Science">
        <title>The genome sequence of the malaria mosquito Anopheles gambiae.</title>
        <authorList>
            <person name="Holt R.A."/>
            <person name="Subramanian G.M."/>
            <person name="Halpern A."/>
            <person name="Sutton G.G."/>
            <person name="Charlab R."/>
            <person name="Nusskern D.R."/>
            <person name="Wincker P."/>
            <person name="Clark A.G."/>
            <person name="Ribeiro J.M."/>
            <person name="Wides R."/>
            <person name="Salzberg S.L."/>
            <person name="Loftus B."/>
            <person name="Yandell M."/>
            <person name="Majoros W.H."/>
            <person name="Rusch D.B."/>
            <person name="Lai Z."/>
            <person name="Kraft C.L."/>
            <person name="Abril J.F."/>
            <person name="Anthouard V."/>
            <person name="Arensburger P."/>
            <person name="Atkinson P.W."/>
            <person name="Baden H."/>
            <person name="de Berardinis V."/>
            <person name="Baldwin D."/>
            <person name="Benes V."/>
            <person name="Biedler J."/>
            <person name="Blass C."/>
            <person name="Bolanos R."/>
            <person name="Boscus D."/>
            <person name="Barnstead M."/>
            <person name="Cai S."/>
            <person name="Center A."/>
            <person name="Chaturverdi K."/>
            <person name="Christophides G.K."/>
            <person name="Chrystal M.A."/>
            <person name="Clamp M."/>
            <person name="Cravchik A."/>
            <person name="Curwen V."/>
            <person name="Dana A."/>
            <person name="Delcher A."/>
            <person name="Dew I."/>
            <person name="Evans C.A."/>
            <person name="Flanigan M."/>
            <person name="Grundschober-Freimoser A."/>
            <person name="Friedli L."/>
            <person name="Gu Z."/>
            <person name="Guan P."/>
            <person name="Guigo R."/>
            <person name="Hillenmeyer M.E."/>
            <person name="Hladun S.L."/>
            <person name="Hogan J.R."/>
            <person name="Hong Y.S."/>
            <person name="Hoover J."/>
            <person name="Jaillon O."/>
            <person name="Ke Z."/>
            <person name="Kodira C."/>
            <person name="Kokoza E."/>
            <person name="Koutsos A."/>
            <person name="Letunic I."/>
            <person name="Levitsky A."/>
            <person name="Liang Y."/>
            <person name="Lin J.J."/>
            <person name="Lobo N.F."/>
            <person name="Lopez J.R."/>
            <person name="Malek J.A."/>
            <person name="McIntosh T.C."/>
            <person name="Meister S."/>
            <person name="Miller J."/>
            <person name="Mobarry C."/>
            <person name="Mongin E."/>
            <person name="Murphy S.D."/>
            <person name="O'Brochta D.A."/>
            <person name="Pfannkoch C."/>
            <person name="Qi R."/>
            <person name="Regier M.A."/>
            <person name="Remington K."/>
            <person name="Shao H."/>
            <person name="Sharakhova M.V."/>
            <person name="Sitter C.D."/>
            <person name="Shetty J."/>
            <person name="Smith T.J."/>
            <person name="Strong R."/>
            <person name="Sun J."/>
            <person name="Thomasova D."/>
            <person name="Ton L.Q."/>
            <person name="Topalis P."/>
            <person name="Tu Z."/>
            <person name="Unger M.F."/>
            <person name="Walenz B."/>
            <person name="Wang A."/>
            <person name="Wang J."/>
            <person name="Wang M."/>
            <person name="Wang X."/>
            <person name="Woodford K.J."/>
            <person name="Wortman J.R."/>
            <person name="Wu M."/>
            <person name="Yao A."/>
            <person name="Zdobnov E.M."/>
            <person name="Zhang H."/>
            <person name="Zhao Q."/>
            <person name="Zhao S."/>
            <person name="Zhu S.C."/>
            <person name="Zhimulev I."/>
            <person name="Coluzzi M."/>
            <person name="della Torre A."/>
            <person name="Roth C.W."/>
            <person name="Louis C."/>
            <person name="Kalush F."/>
            <person name="Mural R.J."/>
            <person name="Myers E.W."/>
            <person name="Adams M.D."/>
            <person name="Smith H.O."/>
            <person name="Broder S."/>
            <person name="Gardner M.J."/>
            <person name="Fraser C.M."/>
            <person name="Birney E."/>
            <person name="Bork P."/>
            <person name="Brey P.T."/>
            <person name="Venter J.C."/>
            <person name="Weissenbach J."/>
            <person name="Kafatos F.C."/>
            <person name="Collins F.H."/>
            <person name="Hoffman S.L."/>
        </authorList>
    </citation>
    <scope>NUCLEOTIDE SEQUENCE [LARGE SCALE GENOMIC DNA]</scope>
    <source>
        <strain evidence="4 5">PEST</strain>
    </source>
</reference>
<evidence type="ECO:0000313" key="4">
    <source>
        <dbReference type="EnsemblMetazoa" id="AGAP009479.P413"/>
    </source>
</evidence>
<feature type="compositionally biased region" description="Low complexity" evidence="1">
    <location>
        <begin position="612"/>
        <end position="621"/>
    </location>
</feature>
<feature type="region of interest" description="Disordered" evidence="1">
    <location>
        <begin position="731"/>
        <end position="753"/>
    </location>
</feature>
<name>A0ABK8FSR9_ANOGA</name>
<feature type="compositionally biased region" description="Low complexity" evidence="1">
    <location>
        <begin position="64"/>
        <end position="73"/>
    </location>
</feature>
<dbReference type="PROSITE" id="PS50940">
    <property type="entry name" value="CHIT_BIND_II"/>
    <property type="match status" value="1"/>
</dbReference>
<dbReference type="Gene3D" id="2.170.140.10">
    <property type="entry name" value="Chitin binding domain"/>
    <property type="match status" value="1"/>
</dbReference>
<feature type="region of interest" description="Disordered" evidence="1">
    <location>
        <begin position="1003"/>
        <end position="1073"/>
    </location>
</feature>
<feature type="region of interest" description="Disordered" evidence="1">
    <location>
        <begin position="914"/>
        <end position="953"/>
    </location>
</feature>
<feature type="region of interest" description="Disordered" evidence="1">
    <location>
        <begin position="458"/>
        <end position="477"/>
    </location>
</feature>
<reference evidence="4 5" key="2">
    <citation type="journal article" date="2004" name="Trends Parasitol.">
        <title>The Anopheles gambiae genome: an update.</title>
        <authorList>
            <person name="Mongin E."/>
            <person name="Louis C."/>
            <person name="Holt R.A."/>
            <person name="Birney E."/>
            <person name="Collins F.H."/>
        </authorList>
    </citation>
    <scope>NUCLEOTIDE SEQUENCE [LARGE SCALE GENOMIC DNA]</scope>
    <source>
        <strain evidence="4 5">PEST</strain>
    </source>
</reference>
<feature type="region of interest" description="Disordered" evidence="1">
    <location>
        <begin position="146"/>
        <end position="168"/>
    </location>
</feature>
<dbReference type="Proteomes" id="UP000007062">
    <property type="component" value="Chromosome 3R"/>
</dbReference>
<dbReference type="Pfam" id="PF01607">
    <property type="entry name" value="CBM_14"/>
    <property type="match status" value="1"/>
</dbReference>
<dbReference type="SMART" id="SM00494">
    <property type="entry name" value="ChtBD2"/>
    <property type="match status" value="1"/>
</dbReference>
<organism evidence="4 5">
    <name type="scientific">Anopheles gambiae</name>
    <name type="common">African malaria mosquito</name>
    <dbReference type="NCBI Taxonomy" id="7165"/>
    <lineage>
        <taxon>Eukaryota</taxon>
        <taxon>Metazoa</taxon>
        <taxon>Ecdysozoa</taxon>
        <taxon>Arthropoda</taxon>
        <taxon>Hexapoda</taxon>
        <taxon>Insecta</taxon>
        <taxon>Pterygota</taxon>
        <taxon>Neoptera</taxon>
        <taxon>Endopterygota</taxon>
        <taxon>Diptera</taxon>
        <taxon>Nematocera</taxon>
        <taxon>Culicoidea</taxon>
        <taxon>Culicidae</taxon>
        <taxon>Anophelinae</taxon>
        <taxon>Anopheles</taxon>
    </lineage>
</organism>
<keyword evidence="5" id="KW-1185">Reference proteome</keyword>
<feature type="domain" description="Chitin-binding type-2" evidence="3">
    <location>
        <begin position="808"/>
        <end position="867"/>
    </location>
</feature>
<dbReference type="EMBL" id="AAAB01008839">
    <property type="status" value="NOT_ANNOTATED_CDS"/>
    <property type="molecule type" value="Genomic_DNA"/>
</dbReference>
<evidence type="ECO:0000256" key="1">
    <source>
        <dbReference type="SAM" id="MobiDB-lite"/>
    </source>
</evidence>
<sequence length="1151" mass="126647">MIRRAVLSKMNARHQRWLRQRTLLPLFMVTAMCIIGLEGTMIRPGQPSAGPSTHLTADGVGPLSNSSSSSSSSAATERHRRLIPYMQYYVTSNAGPPSASGDGGPSDTGDYQPSFNPLYNYRPINVPVRQEPAPGADIRAAYYTAKHAKPQQQPQQQSYRTQEEPYELPRSPVVVHRKPYYGTAPAKLISSTGLKSLPASSSSSSSSSSSASINPFTYEYNHRHHPQGVKVVSVGGGSAGAPTSYAVLSTGDHTGSDLYERPKYAVIPRERDQYEQVVVPQRFAVLPAKVYGLEEGADDLPAGGKYFLPAGPGERSKPSALYQSVPVAYKKKIINPFLPSNTIPGPFTPMTGGSSGSSSGSSGGSVTNTFSTQHQQEGTLGGSQTSYVKSAVTEQPSVAVYSSYDHGAPVQDHRGHGDPSVSSPYVVVKTVPKFYYEKPRITGPTPAPSPYPVYYKEKPSEGRKQHSNHSGYTRPRIPGVVPVRLAVDPNNHVNDGQSEQHHSHQYYKIGQQLYKVQQEHGVTPTKLQTVPPPPPRQHLTETILTQHATPQKPAEVAGKSPPTGQYYLTPNYKVYKVPAKHHHTVPEHPAYQYAHPQPVAVYSSTTPRPVSYSSVSPSTTPAPVHETPSYPVYHPSVKPPRHNRTEYANRQRFYPQSMRHPSQHKPRPIPLAPAPVDHEQALGFPAAPAPGSSLADLLKNLQDNNLLPKTLTPDNIDNSIRTLVKILNNLKANGHPQRPPVAEPPETPREPTTYERTNYTTVEPESYVDTDKYRAGPPMLINKIVTPGPNTGRPGIDYPALAEIPETSFSCKEQRYKGFFGDPETNCQVWHYCDLNGGKASFLCPNGTIFSQVALTCDWWFNVKCSTTAQLYVLNERLYKYILPFTPKFPEDYSGPLVDKYLALKFQEMEEKMKQQRAKGAKQGSIEIPNAVPENDEVNGNTLEDNDERYNQNQPYPIRYATTEAVPERATATSVRPSAPSPSSSSSSVPITLEDIDAELHRGSNGGAMVESSSPSSGSSTMGPASPMMDVSEEEQQEDERRSPSAYRTSSVPTTTTLIIATEEPPIDPFRSEEMMMMLRPEGRQEDDDEEEDEYANVVVKAEHRSPSPQHSNSLPTAAPILSKIRRIEVKNDGTSGHLIRNPNYDRRRKK</sequence>
<feature type="compositionally biased region" description="Low complexity" evidence="1">
    <location>
        <begin position="974"/>
        <end position="990"/>
    </location>
</feature>
<dbReference type="SUPFAM" id="SSF57625">
    <property type="entry name" value="Invertebrate chitin-binding proteins"/>
    <property type="match status" value="1"/>
</dbReference>
<dbReference type="InterPro" id="IPR052976">
    <property type="entry name" value="Scoloptoxin-like"/>
</dbReference>
<feature type="region of interest" description="Disordered" evidence="1">
    <location>
        <begin position="93"/>
        <end position="116"/>
    </location>
</feature>
<dbReference type="InterPro" id="IPR036508">
    <property type="entry name" value="Chitin-bd_dom_sf"/>
</dbReference>
<feature type="region of interest" description="Disordered" evidence="1">
    <location>
        <begin position="45"/>
        <end position="77"/>
    </location>
</feature>
<proteinExistence type="predicted"/>